<dbReference type="AlphaFoldDB" id="I7M1Z6"/>
<evidence type="ECO:0000256" key="1">
    <source>
        <dbReference type="ARBA" id="ARBA00022468"/>
    </source>
</evidence>
<dbReference type="GO" id="GO:0006913">
    <property type="term" value="P:nucleocytoplasmic transport"/>
    <property type="evidence" value="ECO:0007669"/>
    <property type="project" value="TreeGrafter"/>
</dbReference>
<dbReference type="GO" id="GO:0005829">
    <property type="term" value="C:cytosol"/>
    <property type="evidence" value="ECO:0007669"/>
    <property type="project" value="TreeGrafter"/>
</dbReference>
<dbReference type="InterPro" id="IPR032675">
    <property type="entry name" value="LRR_dom_sf"/>
</dbReference>
<dbReference type="InParanoid" id="I7M1Z6"/>
<dbReference type="OrthoDB" id="2112557at2759"/>
<dbReference type="GeneID" id="7842053"/>
<dbReference type="GO" id="GO:0048471">
    <property type="term" value="C:perinuclear region of cytoplasm"/>
    <property type="evidence" value="ECO:0007669"/>
    <property type="project" value="TreeGrafter"/>
</dbReference>
<keyword evidence="1" id="KW-0343">GTPase activation</keyword>
<dbReference type="EMBL" id="GG662654">
    <property type="protein sequence ID" value="EAR98184.1"/>
    <property type="molecule type" value="Genomic_DNA"/>
</dbReference>
<accession>I7M1Z6</accession>
<dbReference type="Gene3D" id="3.80.10.10">
    <property type="entry name" value="Ribonuclease Inhibitor"/>
    <property type="match status" value="1"/>
</dbReference>
<dbReference type="KEGG" id="tet:TTHERM_00343840"/>
<dbReference type="PANTHER" id="PTHR24113:SF12">
    <property type="entry name" value="RAN GTPASE-ACTIVATING PROTEIN 1"/>
    <property type="match status" value="1"/>
</dbReference>
<dbReference type="HOGENOM" id="CLU_919742_0_0_1"/>
<sequence length="298" mass="33463">MSNQLALRESKNAQSNGEVNLNLQDKQIDSSRLKLLLSKALTNNFIQSLGLQLNGNIIGDKGLQELVSYLNTLQKLEKLSLFLSGNKFSIEGVQKLLNFKLNSNLKNLTLQLSNNMLGQEAIRVLGLFISKLSSLKQLNLILDNCDLGNCGAIYLCQQIKGLKKLNELYLNLNDNSITDNGVISSVNEICQIKSLASLGLDICSHKIDSQNCKQYQYQLYYNVISNDCVKYIIKTIGSQLTGLKVLNLDILYYTNQSCQLYKKQGYEGLEKDLIFSKSEISNLLENTFSQIQTKQIKI</sequence>
<proteinExistence type="predicted"/>
<evidence type="ECO:0008006" key="6">
    <source>
        <dbReference type="Google" id="ProtNLM"/>
    </source>
</evidence>
<dbReference type="GO" id="GO:0031267">
    <property type="term" value="F:small GTPase binding"/>
    <property type="evidence" value="ECO:0007669"/>
    <property type="project" value="TreeGrafter"/>
</dbReference>
<dbReference type="GO" id="GO:0005096">
    <property type="term" value="F:GTPase activator activity"/>
    <property type="evidence" value="ECO:0007669"/>
    <property type="project" value="UniProtKB-KW"/>
</dbReference>
<reference evidence="5" key="1">
    <citation type="journal article" date="2006" name="PLoS Biol.">
        <title>Macronuclear genome sequence of the ciliate Tetrahymena thermophila, a model eukaryote.</title>
        <authorList>
            <person name="Eisen J.A."/>
            <person name="Coyne R.S."/>
            <person name="Wu M."/>
            <person name="Wu D."/>
            <person name="Thiagarajan M."/>
            <person name="Wortman J.R."/>
            <person name="Badger J.H."/>
            <person name="Ren Q."/>
            <person name="Amedeo P."/>
            <person name="Jones K.M."/>
            <person name="Tallon L.J."/>
            <person name="Delcher A.L."/>
            <person name="Salzberg S.L."/>
            <person name="Silva J.C."/>
            <person name="Haas B.J."/>
            <person name="Majoros W.H."/>
            <person name="Farzad M."/>
            <person name="Carlton J.M."/>
            <person name="Smith R.K. Jr."/>
            <person name="Garg J."/>
            <person name="Pearlman R.E."/>
            <person name="Karrer K.M."/>
            <person name="Sun L."/>
            <person name="Manning G."/>
            <person name="Elde N.C."/>
            <person name="Turkewitz A.P."/>
            <person name="Asai D.J."/>
            <person name="Wilkes D.E."/>
            <person name="Wang Y."/>
            <person name="Cai H."/>
            <person name="Collins K."/>
            <person name="Stewart B.A."/>
            <person name="Lee S.R."/>
            <person name="Wilamowska K."/>
            <person name="Weinberg Z."/>
            <person name="Ruzzo W.L."/>
            <person name="Wloga D."/>
            <person name="Gaertig J."/>
            <person name="Frankel J."/>
            <person name="Tsao C.-C."/>
            <person name="Gorovsky M.A."/>
            <person name="Keeling P.J."/>
            <person name="Waller R.F."/>
            <person name="Patron N.J."/>
            <person name="Cherry J.M."/>
            <person name="Stover N.A."/>
            <person name="Krieger C.J."/>
            <person name="del Toro C."/>
            <person name="Ryder H.F."/>
            <person name="Williamson S.C."/>
            <person name="Barbeau R.A."/>
            <person name="Hamilton E.P."/>
            <person name="Orias E."/>
        </authorList>
    </citation>
    <scope>NUCLEOTIDE SEQUENCE [LARGE SCALE GENOMIC DNA]</scope>
    <source>
        <strain evidence="5">SB210</strain>
    </source>
</reference>
<keyword evidence="2" id="KW-0433">Leucine-rich repeat</keyword>
<gene>
    <name evidence="4" type="ORF">TTHERM_00343840</name>
</gene>
<dbReference type="GO" id="GO:0005634">
    <property type="term" value="C:nucleus"/>
    <property type="evidence" value="ECO:0007669"/>
    <property type="project" value="TreeGrafter"/>
</dbReference>
<dbReference type="PANTHER" id="PTHR24113">
    <property type="entry name" value="RAN GTPASE-ACTIVATING PROTEIN 1"/>
    <property type="match status" value="1"/>
</dbReference>
<name>I7M1Z6_TETTS</name>
<dbReference type="SUPFAM" id="SSF52047">
    <property type="entry name" value="RNI-like"/>
    <property type="match status" value="1"/>
</dbReference>
<dbReference type="RefSeq" id="XP_001018429.1">
    <property type="nucleotide sequence ID" value="XM_001018429.1"/>
</dbReference>
<protein>
    <recommendedName>
        <fullName evidence="6">Kinase domain protein</fullName>
    </recommendedName>
</protein>
<keyword evidence="3" id="KW-0677">Repeat</keyword>
<evidence type="ECO:0000256" key="2">
    <source>
        <dbReference type="ARBA" id="ARBA00022614"/>
    </source>
</evidence>
<organism evidence="4 5">
    <name type="scientific">Tetrahymena thermophila (strain SB210)</name>
    <dbReference type="NCBI Taxonomy" id="312017"/>
    <lineage>
        <taxon>Eukaryota</taxon>
        <taxon>Sar</taxon>
        <taxon>Alveolata</taxon>
        <taxon>Ciliophora</taxon>
        <taxon>Intramacronucleata</taxon>
        <taxon>Oligohymenophorea</taxon>
        <taxon>Hymenostomatida</taxon>
        <taxon>Tetrahymenina</taxon>
        <taxon>Tetrahymenidae</taxon>
        <taxon>Tetrahymena</taxon>
    </lineage>
</organism>
<keyword evidence="5" id="KW-1185">Reference proteome</keyword>
<dbReference type="InterPro" id="IPR027038">
    <property type="entry name" value="RanGap"/>
</dbReference>
<dbReference type="Proteomes" id="UP000009168">
    <property type="component" value="Unassembled WGS sequence"/>
</dbReference>
<evidence type="ECO:0000313" key="4">
    <source>
        <dbReference type="EMBL" id="EAR98184.1"/>
    </source>
</evidence>
<evidence type="ECO:0000256" key="3">
    <source>
        <dbReference type="ARBA" id="ARBA00022737"/>
    </source>
</evidence>
<evidence type="ECO:0000313" key="5">
    <source>
        <dbReference type="Proteomes" id="UP000009168"/>
    </source>
</evidence>